<protein>
    <submittedName>
        <fullName evidence="9">Tetratricopeptide repeat protein</fullName>
    </submittedName>
</protein>
<accession>A0A4V3A059</accession>
<keyword evidence="3" id="KW-0677">Repeat</keyword>
<feature type="chain" id="PRO_5020490284" evidence="7">
    <location>
        <begin position="22"/>
        <end position="719"/>
    </location>
</feature>
<dbReference type="InterPro" id="IPR036890">
    <property type="entry name" value="HATPase_C_sf"/>
</dbReference>
<dbReference type="InterPro" id="IPR011990">
    <property type="entry name" value="TPR-like_helical_dom_sf"/>
</dbReference>
<dbReference type="GO" id="GO:0001965">
    <property type="term" value="F:G-protein alpha-subunit binding"/>
    <property type="evidence" value="ECO:0007669"/>
    <property type="project" value="TreeGrafter"/>
</dbReference>
<keyword evidence="6" id="KW-1133">Transmembrane helix</keyword>
<dbReference type="SMART" id="SM00028">
    <property type="entry name" value="TPR"/>
    <property type="match status" value="6"/>
</dbReference>
<dbReference type="InterPro" id="IPR052386">
    <property type="entry name" value="GPSM"/>
</dbReference>
<dbReference type="InterPro" id="IPR019734">
    <property type="entry name" value="TPR_rpt"/>
</dbReference>
<evidence type="ECO:0000259" key="8">
    <source>
        <dbReference type="PROSITE" id="PS50109"/>
    </source>
</evidence>
<evidence type="ECO:0000256" key="6">
    <source>
        <dbReference type="SAM" id="Phobius"/>
    </source>
</evidence>
<dbReference type="GO" id="GO:0005938">
    <property type="term" value="C:cell cortex"/>
    <property type="evidence" value="ECO:0007669"/>
    <property type="project" value="TreeGrafter"/>
</dbReference>
<dbReference type="GO" id="GO:0000155">
    <property type="term" value="F:phosphorelay sensor kinase activity"/>
    <property type="evidence" value="ECO:0007669"/>
    <property type="project" value="InterPro"/>
</dbReference>
<keyword evidence="6" id="KW-0472">Membrane</keyword>
<organism evidence="9 10">
    <name type="scientific">Pedobacter changchengzhani</name>
    <dbReference type="NCBI Taxonomy" id="2529274"/>
    <lineage>
        <taxon>Bacteria</taxon>
        <taxon>Pseudomonadati</taxon>
        <taxon>Bacteroidota</taxon>
        <taxon>Sphingobacteriia</taxon>
        <taxon>Sphingobacteriales</taxon>
        <taxon>Sphingobacteriaceae</taxon>
        <taxon>Pedobacter</taxon>
    </lineage>
</organism>
<evidence type="ECO:0000256" key="2">
    <source>
        <dbReference type="ARBA" id="ARBA00022490"/>
    </source>
</evidence>
<feature type="transmembrane region" description="Helical" evidence="6">
    <location>
        <begin position="464"/>
        <end position="482"/>
    </location>
</feature>
<dbReference type="GO" id="GO:0005092">
    <property type="term" value="F:GDP-dissociation inhibitor activity"/>
    <property type="evidence" value="ECO:0007669"/>
    <property type="project" value="TreeGrafter"/>
</dbReference>
<dbReference type="PROSITE" id="PS50109">
    <property type="entry name" value="HIS_KIN"/>
    <property type="match status" value="1"/>
</dbReference>
<evidence type="ECO:0000256" key="5">
    <source>
        <dbReference type="SAM" id="Coils"/>
    </source>
</evidence>
<gene>
    <name evidence="9" type="ORF">EZJ43_11435</name>
</gene>
<evidence type="ECO:0000256" key="4">
    <source>
        <dbReference type="PROSITE-ProRule" id="PRU00339"/>
    </source>
</evidence>
<dbReference type="PROSITE" id="PS50005">
    <property type="entry name" value="TPR"/>
    <property type="match status" value="4"/>
</dbReference>
<dbReference type="Pfam" id="PF13424">
    <property type="entry name" value="TPR_12"/>
    <property type="match status" value="2"/>
</dbReference>
<evidence type="ECO:0000256" key="3">
    <source>
        <dbReference type="ARBA" id="ARBA00022737"/>
    </source>
</evidence>
<dbReference type="SUPFAM" id="SSF48452">
    <property type="entry name" value="TPR-like"/>
    <property type="match status" value="2"/>
</dbReference>
<dbReference type="PANTHER" id="PTHR45954:SF1">
    <property type="entry name" value="LD33695P"/>
    <property type="match status" value="1"/>
</dbReference>
<dbReference type="PROSITE" id="PS50293">
    <property type="entry name" value="TPR_REGION"/>
    <property type="match status" value="1"/>
</dbReference>
<sequence length="719" mass="81462">MNKWNYLFVTILTFYSSNLLAQQISKSDELISKLNKNIIADTTRVKLLGQISTSYIGTNPTKMLSYAKEAIALATKLKYKKGIAENLRFQGIAYYSVGNFKSAESSFSSALKIHEELKNVKGIIACLSNLGTVNTVQNNYPTALMYYQKSVRLGESIKDEMTLGITFGNMGVIYSELKNYDLALQYFQKGLALHTKINYVAGIASGLDNLGNIYFYKKDYKTSISKYQEALEENIQMGNKMGMAREYGNIANVYTELGNYKEALANANKALNLNEEIKNRKGIAAISQTIGNALNLSGKYNEALLYSTKANNLSKEINIRDVQKESSESLSQIYEKIGQPDSALKYYRSFVALKDLVDNDVTKKQISRLEVQYEFDKKEESYKSAQLLSTEKLGQQQLMLTLNQYKLAQSNKEKDLGILRLQKSQAQLKNEQLEKIAKQKQLILSEKENEITKLSLQATQREKWYYIVGLTLLLIIGFLLYLQGRTTKKLNSQLLVFNDELDRANKVKTRFFSILNHDLRSPVSNLVHFLHLQKEAPEMLSESDKIRLENKTLNATENLLQSMEDLLIWSKGQMEHFEPKIQLIGVSNLFDDTNRHFSSQEHTSIQFNNPENLTLNTDEDYLKTIIRNLTGNAIKALSKTPNAEIIWSAYSKDGQKFLSITDNGPGATDENFKALYDDREVVGIKTGLGLHLIRDLAIAINCKITLNSQVGRTTFILAF</sequence>
<dbReference type="Gene3D" id="1.10.287.130">
    <property type="match status" value="1"/>
</dbReference>
<dbReference type="InterPro" id="IPR036097">
    <property type="entry name" value="HisK_dim/P_sf"/>
</dbReference>
<comment type="caution">
    <text evidence="9">The sequence shown here is derived from an EMBL/GenBank/DDBJ whole genome shotgun (WGS) entry which is preliminary data.</text>
</comment>
<dbReference type="Gene3D" id="1.25.40.10">
    <property type="entry name" value="Tetratricopeptide repeat domain"/>
    <property type="match status" value="2"/>
</dbReference>
<feature type="domain" description="Histidine kinase" evidence="8">
    <location>
        <begin position="514"/>
        <end position="719"/>
    </location>
</feature>
<feature type="repeat" description="TPR" evidence="4">
    <location>
        <begin position="244"/>
        <end position="277"/>
    </location>
</feature>
<feature type="repeat" description="TPR" evidence="4">
    <location>
        <begin position="164"/>
        <end position="197"/>
    </location>
</feature>
<dbReference type="AlphaFoldDB" id="A0A4V3A059"/>
<dbReference type="SUPFAM" id="SSF47384">
    <property type="entry name" value="Homodimeric domain of signal transducing histidine kinase"/>
    <property type="match status" value="1"/>
</dbReference>
<keyword evidence="2" id="KW-0963">Cytoplasm</keyword>
<evidence type="ECO:0000313" key="10">
    <source>
        <dbReference type="Proteomes" id="UP000295668"/>
    </source>
</evidence>
<reference evidence="9 10" key="1">
    <citation type="submission" date="2019-02" db="EMBL/GenBank/DDBJ databases">
        <title>Pedobacter sp. nov., a novel speices isolated from soil of pinguins habitat in Antarcitica.</title>
        <authorList>
            <person name="He R.-H."/>
        </authorList>
    </citation>
    <scope>NUCLEOTIDE SEQUENCE [LARGE SCALE GENOMIC DNA]</scope>
    <source>
        <strain evidence="9 10">E01020</strain>
    </source>
</reference>
<keyword evidence="5" id="KW-0175">Coiled coil</keyword>
<dbReference type="PANTHER" id="PTHR45954">
    <property type="entry name" value="LD33695P"/>
    <property type="match status" value="1"/>
</dbReference>
<comment type="subcellular location">
    <subcellularLocation>
        <location evidence="1">Cytoplasm</location>
    </subcellularLocation>
</comment>
<dbReference type="Pfam" id="PF02518">
    <property type="entry name" value="HATPase_c"/>
    <property type="match status" value="1"/>
</dbReference>
<dbReference type="Proteomes" id="UP000295668">
    <property type="component" value="Unassembled WGS sequence"/>
</dbReference>
<keyword evidence="7" id="KW-0732">Signal</keyword>
<evidence type="ECO:0000256" key="1">
    <source>
        <dbReference type="ARBA" id="ARBA00004496"/>
    </source>
</evidence>
<feature type="repeat" description="TPR" evidence="4">
    <location>
        <begin position="84"/>
        <end position="117"/>
    </location>
</feature>
<dbReference type="SUPFAM" id="SSF55874">
    <property type="entry name" value="ATPase domain of HSP90 chaperone/DNA topoisomerase II/histidine kinase"/>
    <property type="match status" value="1"/>
</dbReference>
<keyword evidence="10" id="KW-1185">Reference proteome</keyword>
<name>A0A4V3A059_9SPHI</name>
<evidence type="ECO:0000313" key="9">
    <source>
        <dbReference type="EMBL" id="TDG35953.1"/>
    </source>
</evidence>
<dbReference type="InterPro" id="IPR005467">
    <property type="entry name" value="His_kinase_dom"/>
</dbReference>
<proteinExistence type="predicted"/>
<dbReference type="Gene3D" id="3.30.565.10">
    <property type="entry name" value="Histidine kinase-like ATPase, C-terminal domain"/>
    <property type="match status" value="1"/>
</dbReference>
<keyword evidence="4" id="KW-0802">TPR repeat</keyword>
<keyword evidence="6" id="KW-0812">Transmembrane</keyword>
<dbReference type="EMBL" id="SJCY01000007">
    <property type="protein sequence ID" value="TDG35953.1"/>
    <property type="molecule type" value="Genomic_DNA"/>
</dbReference>
<feature type="coiled-coil region" evidence="5">
    <location>
        <begin position="421"/>
        <end position="450"/>
    </location>
</feature>
<feature type="repeat" description="TPR" evidence="4">
    <location>
        <begin position="204"/>
        <end position="237"/>
    </location>
</feature>
<dbReference type="OrthoDB" id="9810447at2"/>
<evidence type="ECO:0000256" key="7">
    <source>
        <dbReference type="SAM" id="SignalP"/>
    </source>
</evidence>
<dbReference type="RefSeq" id="WP_133262843.1">
    <property type="nucleotide sequence ID" value="NZ_SJCY01000007.1"/>
</dbReference>
<feature type="signal peptide" evidence="7">
    <location>
        <begin position="1"/>
        <end position="21"/>
    </location>
</feature>
<dbReference type="InterPro" id="IPR003594">
    <property type="entry name" value="HATPase_dom"/>
</dbReference>